<dbReference type="PANTHER" id="PTHR32089">
    <property type="entry name" value="METHYL-ACCEPTING CHEMOTAXIS PROTEIN MCPB"/>
    <property type="match status" value="1"/>
</dbReference>
<feature type="domain" description="Methyl-accepting transducer" evidence="4">
    <location>
        <begin position="256"/>
        <end position="478"/>
    </location>
</feature>
<dbReference type="CDD" id="cd00130">
    <property type="entry name" value="PAS"/>
    <property type="match status" value="1"/>
</dbReference>
<dbReference type="SMART" id="SM00091">
    <property type="entry name" value="PAS"/>
    <property type="match status" value="2"/>
</dbReference>
<dbReference type="PANTHER" id="PTHR32089:SF112">
    <property type="entry name" value="LYSOZYME-LIKE PROTEIN-RELATED"/>
    <property type="match status" value="1"/>
</dbReference>
<dbReference type="EMBL" id="FTOA01000003">
    <property type="protein sequence ID" value="SIS71950.1"/>
    <property type="molecule type" value="Genomic_DNA"/>
</dbReference>
<dbReference type="RefSeq" id="WP_076399886.1">
    <property type="nucleotide sequence ID" value="NZ_FTOA01000003.1"/>
</dbReference>
<dbReference type="InterPro" id="IPR004090">
    <property type="entry name" value="Chemotax_Me-accpt_rcpt"/>
</dbReference>
<evidence type="ECO:0000313" key="5">
    <source>
        <dbReference type="EMBL" id="SIS71950.1"/>
    </source>
</evidence>
<protein>
    <submittedName>
        <fullName evidence="5">Methyl-accepting chemotaxis sensory transducer with Pas/Pac sensor</fullName>
    </submittedName>
</protein>
<dbReference type="GO" id="GO:0004888">
    <property type="term" value="F:transmembrane signaling receptor activity"/>
    <property type="evidence" value="ECO:0007669"/>
    <property type="project" value="InterPro"/>
</dbReference>
<dbReference type="Gene3D" id="3.30.450.20">
    <property type="entry name" value="PAS domain"/>
    <property type="match status" value="2"/>
</dbReference>
<dbReference type="Pfam" id="PF00015">
    <property type="entry name" value="MCPsignal"/>
    <property type="match status" value="1"/>
</dbReference>
<sequence length="495" mass="53317">MLMEFGSKKSAVALSKKMASTLIAALDNQPTSIMVMDLQSFTIIYANRASMKMLRSVASLLPIPVDSVVGSSIDVFHKVPDRQRTLLRDVKNLPYHTIVSLGDEKLDLHISPILDEAGSYYAAALTWSVATQRLAIEAENYSHLQMLDNMPVNVLYCDLDGVITYINSTARKTLETLASYLPCKPDQIIGQTYDIFHRHPQHQRKIVSNHASLPHRAKVKLADQHLDLTINAVRNGKGEVIGTMLTWAVITEQVNLSLAVTEMTSRLGSISQNLQSQAAAGAAAAEETSAQTQSLQAATEQLHSSIEEIGQRTTAAADISTHSLGGMEEVNTLIGDLSETSREIGEVVSLINTIASQTNLLALNATIEAARAGEAGKGFAVVANEVKSLARLTASSTEKITGHINTVQTIVRKCSEVADTVLAQSRQMTEITVQIAAAIQEQSAATSEIGASIDHVYQASCDSSKSSIETLSSANEITDSSSELRGNIQKFIDNT</sequence>
<dbReference type="PROSITE" id="PS50111">
    <property type="entry name" value="CHEMOTAXIS_TRANSDUC_2"/>
    <property type="match status" value="1"/>
</dbReference>
<comment type="similarity">
    <text evidence="2">Belongs to the methyl-accepting chemotaxis (MCP) protein family.</text>
</comment>
<organism evidence="5 6">
    <name type="scientific">Insolitispirillum peregrinum</name>
    <dbReference type="NCBI Taxonomy" id="80876"/>
    <lineage>
        <taxon>Bacteria</taxon>
        <taxon>Pseudomonadati</taxon>
        <taxon>Pseudomonadota</taxon>
        <taxon>Alphaproteobacteria</taxon>
        <taxon>Rhodospirillales</taxon>
        <taxon>Novispirillaceae</taxon>
        <taxon>Insolitispirillum</taxon>
    </lineage>
</organism>
<dbReference type="AlphaFoldDB" id="A0A1N7LDV5"/>
<dbReference type="STRING" id="80876.SAMN05421779_103266"/>
<evidence type="ECO:0000256" key="2">
    <source>
        <dbReference type="ARBA" id="ARBA00029447"/>
    </source>
</evidence>
<evidence type="ECO:0000256" key="3">
    <source>
        <dbReference type="PROSITE-ProRule" id="PRU00284"/>
    </source>
</evidence>
<gene>
    <name evidence="5" type="ORF">SAMN05421779_103266</name>
</gene>
<proteinExistence type="inferred from homology"/>
<reference evidence="5 6" key="1">
    <citation type="submission" date="2017-01" db="EMBL/GenBank/DDBJ databases">
        <authorList>
            <person name="Mah S.A."/>
            <person name="Swanson W.J."/>
            <person name="Moy G.W."/>
            <person name="Vacquier V.D."/>
        </authorList>
    </citation>
    <scope>NUCLEOTIDE SEQUENCE [LARGE SCALE GENOMIC DNA]</scope>
    <source>
        <strain evidence="5 6">DSM 11589</strain>
    </source>
</reference>
<keyword evidence="6" id="KW-1185">Reference proteome</keyword>
<dbReference type="Gene3D" id="1.10.287.950">
    <property type="entry name" value="Methyl-accepting chemotaxis protein"/>
    <property type="match status" value="1"/>
</dbReference>
<evidence type="ECO:0000256" key="1">
    <source>
        <dbReference type="ARBA" id="ARBA00023224"/>
    </source>
</evidence>
<accession>A0A1N7LDV5</accession>
<name>A0A1N7LDV5_9PROT</name>
<evidence type="ECO:0000259" key="4">
    <source>
        <dbReference type="PROSITE" id="PS50111"/>
    </source>
</evidence>
<dbReference type="Pfam" id="PF08448">
    <property type="entry name" value="PAS_4"/>
    <property type="match status" value="1"/>
</dbReference>
<dbReference type="InterPro" id="IPR035965">
    <property type="entry name" value="PAS-like_dom_sf"/>
</dbReference>
<dbReference type="GO" id="GO:0007165">
    <property type="term" value="P:signal transduction"/>
    <property type="evidence" value="ECO:0007669"/>
    <property type="project" value="UniProtKB-KW"/>
</dbReference>
<evidence type="ECO:0000313" key="6">
    <source>
        <dbReference type="Proteomes" id="UP000185678"/>
    </source>
</evidence>
<dbReference type="PRINTS" id="PR00260">
    <property type="entry name" value="CHEMTRNSDUCR"/>
</dbReference>
<keyword evidence="1 3" id="KW-0807">Transducer</keyword>
<dbReference type="InterPro" id="IPR004089">
    <property type="entry name" value="MCPsignal_dom"/>
</dbReference>
<dbReference type="InterPro" id="IPR013656">
    <property type="entry name" value="PAS_4"/>
</dbReference>
<dbReference type="GO" id="GO:0006935">
    <property type="term" value="P:chemotaxis"/>
    <property type="evidence" value="ECO:0007669"/>
    <property type="project" value="InterPro"/>
</dbReference>
<dbReference type="InterPro" id="IPR000014">
    <property type="entry name" value="PAS"/>
</dbReference>
<dbReference type="GO" id="GO:0016020">
    <property type="term" value="C:membrane"/>
    <property type="evidence" value="ECO:0007669"/>
    <property type="project" value="InterPro"/>
</dbReference>
<dbReference type="SMART" id="SM00283">
    <property type="entry name" value="MA"/>
    <property type="match status" value="1"/>
</dbReference>
<dbReference type="SUPFAM" id="SSF58104">
    <property type="entry name" value="Methyl-accepting chemotaxis protein (MCP) signaling domain"/>
    <property type="match status" value="1"/>
</dbReference>
<dbReference type="Proteomes" id="UP000185678">
    <property type="component" value="Unassembled WGS sequence"/>
</dbReference>
<dbReference type="SUPFAM" id="SSF55785">
    <property type="entry name" value="PYP-like sensor domain (PAS domain)"/>
    <property type="match status" value="1"/>
</dbReference>
<dbReference type="Pfam" id="PF13188">
    <property type="entry name" value="PAS_8"/>
    <property type="match status" value="1"/>
</dbReference>